<evidence type="ECO:0000256" key="1">
    <source>
        <dbReference type="SAM" id="SignalP"/>
    </source>
</evidence>
<sequence length="180" mass="19964">MKITTLLLSVAGSAVAIRRSYTAYTQPIILDQGGVSNAFHVLKIPKGPIAVYRFAGDIVEIAADGTVIPTPTYDAYLHHHVVGSRHKHYEDQKGKWTPMKPEGMYRGVGFGAGTETRGTPQEFYHPYAFLTAEGEDEWIANVHIINTRQMAPEKAHRCLECPCTSEDDFSDDKINGMENP</sequence>
<evidence type="ECO:0008006" key="4">
    <source>
        <dbReference type="Google" id="ProtNLM"/>
    </source>
</evidence>
<dbReference type="OrthoDB" id="59871at2759"/>
<keyword evidence="3" id="KW-1185">Reference proteome</keyword>
<dbReference type="STRING" id="74557.A0A1V9ZDU9"/>
<dbReference type="PANTHER" id="PTHR33390:SF1">
    <property type="entry name" value="STRESS UP-REGULATED NOD 19 PROTEIN"/>
    <property type="match status" value="1"/>
</dbReference>
<dbReference type="Proteomes" id="UP000243217">
    <property type="component" value="Unassembled WGS sequence"/>
</dbReference>
<dbReference type="AlphaFoldDB" id="A0A1V9ZDU9"/>
<feature type="non-terminal residue" evidence="2">
    <location>
        <position position="180"/>
    </location>
</feature>
<keyword evidence="1" id="KW-0732">Signal</keyword>
<dbReference type="EMBL" id="JNBS01001987">
    <property type="protein sequence ID" value="OQR96117.1"/>
    <property type="molecule type" value="Genomic_DNA"/>
</dbReference>
<comment type="caution">
    <text evidence="2">The sequence shown here is derived from an EMBL/GenBank/DDBJ whole genome shotgun (WGS) entry which is preliminary data.</text>
</comment>
<dbReference type="Pfam" id="PF07712">
    <property type="entry name" value="SURNod19"/>
    <property type="match status" value="1"/>
</dbReference>
<accession>A0A1V9ZDU9</accession>
<name>A0A1V9ZDU9_9STRA</name>
<evidence type="ECO:0000313" key="2">
    <source>
        <dbReference type="EMBL" id="OQR96117.1"/>
    </source>
</evidence>
<protein>
    <recommendedName>
        <fullName evidence="4">Secreted protein</fullName>
    </recommendedName>
</protein>
<feature type="chain" id="PRO_5010696983" description="Secreted protein" evidence="1">
    <location>
        <begin position="17"/>
        <end position="180"/>
    </location>
</feature>
<proteinExistence type="predicted"/>
<gene>
    <name evidence="2" type="ORF">THRCLA_07372</name>
</gene>
<evidence type="ECO:0000313" key="3">
    <source>
        <dbReference type="Proteomes" id="UP000243217"/>
    </source>
</evidence>
<dbReference type="PANTHER" id="PTHR33390">
    <property type="entry name" value="STRESS UP-REGULATED NOD 19 PROTEIN"/>
    <property type="match status" value="1"/>
</dbReference>
<organism evidence="2 3">
    <name type="scientific">Thraustotheca clavata</name>
    <dbReference type="NCBI Taxonomy" id="74557"/>
    <lineage>
        <taxon>Eukaryota</taxon>
        <taxon>Sar</taxon>
        <taxon>Stramenopiles</taxon>
        <taxon>Oomycota</taxon>
        <taxon>Saprolegniomycetes</taxon>
        <taxon>Saprolegniales</taxon>
        <taxon>Achlyaceae</taxon>
        <taxon>Thraustotheca</taxon>
    </lineage>
</organism>
<reference evidence="2 3" key="1">
    <citation type="journal article" date="2014" name="Genome Biol. Evol.">
        <title>The secreted proteins of Achlya hypogyna and Thraustotheca clavata identify the ancestral oomycete secretome and reveal gene acquisitions by horizontal gene transfer.</title>
        <authorList>
            <person name="Misner I."/>
            <person name="Blouin N."/>
            <person name="Leonard G."/>
            <person name="Richards T.A."/>
            <person name="Lane C.E."/>
        </authorList>
    </citation>
    <scope>NUCLEOTIDE SEQUENCE [LARGE SCALE GENOMIC DNA]</scope>
    <source>
        <strain evidence="2 3">ATCC 34112</strain>
    </source>
</reference>
<dbReference type="InterPro" id="IPR011692">
    <property type="entry name" value="Stress_up-reg_Nod19"/>
</dbReference>
<feature type="signal peptide" evidence="1">
    <location>
        <begin position="1"/>
        <end position="16"/>
    </location>
</feature>